<evidence type="ECO:0000313" key="3">
    <source>
        <dbReference type="Proteomes" id="UP001642409"/>
    </source>
</evidence>
<name>A0AA86UXD6_9EUKA</name>
<evidence type="ECO:0000313" key="1">
    <source>
        <dbReference type="EMBL" id="CAI9968487.1"/>
    </source>
</evidence>
<evidence type="ECO:0000313" key="2">
    <source>
        <dbReference type="EMBL" id="CAL6080292.1"/>
    </source>
</evidence>
<dbReference type="AlphaFoldDB" id="A0AA86UXD6"/>
<proteinExistence type="predicted"/>
<dbReference type="EMBL" id="CATOUU010001038">
    <property type="protein sequence ID" value="CAI9968487.1"/>
    <property type="molecule type" value="Genomic_DNA"/>
</dbReference>
<gene>
    <name evidence="1" type="ORF">HINF_LOCUS56132</name>
    <name evidence="2" type="ORF">HINF_LOCUS59798</name>
</gene>
<comment type="caution">
    <text evidence="1">The sequence shown here is derived from an EMBL/GenBank/DDBJ whole genome shotgun (WGS) entry which is preliminary data.</text>
</comment>
<dbReference type="Proteomes" id="UP001642409">
    <property type="component" value="Unassembled WGS sequence"/>
</dbReference>
<accession>A0AA86UXD6</accession>
<dbReference type="EMBL" id="CAXDID020000345">
    <property type="protein sequence ID" value="CAL6080292.1"/>
    <property type="molecule type" value="Genomic_DNA"/>
</dbReference>
<reference evidence="2 3" key="2">
    <citation type="submission" date="2024-07" db="EMBL/GenBank/DDBJ databases">
        <authorList>
            <person name="Akdeniz Z."/>
        </authorList>
    </citation>
    <scope>NUCLEOTIDE SEQUENCE [LARGE SCALE GENOMIC DNA]</scope>
</reference>
<protein>
    <submittedName>
        <fullName evidence="2">Hypothetical_protein</fullName>
    </submittedName>
</protein>
<organism evidence="1">
    <name type="scientific">Hexamita inflata</name>
    <dbReference type="NCBI Taxonomy" id="28002"/>
    <lineage>
        <taxon>Eukaryota</taxon>
        <taxon>Metamonada</taxon>
        <taxon>Diplomonadida</taxon>
        <taxon>Hexamitidae</taxon>
        <taxon>Hexamitinae</taxon>
        <taxon>Hexamita</taxon>
    </lineage>
</organism>
<sequence>MEWFRINANDISRLIVTIQQYNQLFLDFCQSQIISGINIYLLNKLFNQSQCNPIYHLLLLFLIQIKQKSNKTTKDQFFSLAHVPSLQLSMVTPSSTFRTIGIHYLSNMLKIGAMQWQRNTNECKISNEE</sequence>
<reference evidence="1" key="1">
    <citation type="submission" date="2023-06" db="EMBL/GenBank/DDBJ databases">
        <authorList>
            <person name="Kurt Z."/>
        </authorList>
    </citation>
    <scope>NUCLEOTIDE SEQUENCE</scope>
</reference>
<keyword evidence="3" id="KW-1185">Reference proteome</keyword>